<dbReference type="AlphaFoldDB" id="A0A5B6VCK3"/>
<dbReference type="Proteomes" id="UP000325315">
    <property type="component" value="Unassembled WGS sequence"/>
</dbReference>
<evidence type="ECO:0000259" key="1">
    <source>
        <dbReference type="Pfam" id="PF03732"/>
    </source>
</evidence>
<reference evidence="2" key="1">
    <citation type="submission" date="2019-08" db="EMBL/GenBank/DDBJ databases">
        <authorList>
            <person name="Liu F."/>
        </authorList>
    </citation>
    <scope>NUCLEOTIDE SEQUENCE [LARGE SCALE GENOMIC DNA]</scope>
    <source>
        <strain evidence="2">PA1801</strain>
        <tissue evidence="2">Leaf</tissue>
    </source>
</reference>
<dbReference type="OrthoDB" id="2272416at2759"/>
<feature type="domain" description="Retrotransposon gag" evidence="1">
    <location>
        <begin position="53"/>
        <end position="95"/>
    </location>
</feature>
<dbReference type="PANTHER" id="PTHR34482">
    <property type="entry name" value="DNA DAMAGE-INDUCIBLE PROTEIN 1-LIKE"/>
    <property type="match status" value="1"/>
</dbReference>
<dbReference type="PANTHER" id="PTHR34482:SF36">
    <property type="entry name" value="RETROTRANSPOSON GAG DOMAIN-CONTAINING PROTEIN"/>
    <property type="match status" value="1"/>
</dbReference>
<keyword evidence="3" id="KW-1185">Reference proteome</keyword>
<gene>
    <name evidence="2" type="ORF">EPI10_001812</name>
</gene>
<name>A0A5B6VCK3_9ROSI</name>
<organism evidence="2 3">
    <name type="scientific">Gossypium australe</name>
    <dbReference type="NCBI Taxonomy" id="47621"/>
    <lineage>
        <taxon>Eukaryota</taxon>
        <taxon>Viridiplantae</taxon>
        <taxon>Streptophyta</taxon>
        <taxon>Embryophyta</taxon>
        <taxon>Tracheophyta</taxon>
        <taxon>Spermatophyta</taxon>
        <taxon>Magnoliopsida</taxon>
        <taxon>eudicotyledons</taxon>
        <taxon>Gunneridae</taxon>
        <taxon>Pentapetalae</taxon>
        <taxon>rosids</taxon>
        <taxon>malvids</taxon>
        <taxon>Malvales</taxon>
        <taxon>Malvaceae</taxon>
        <taxon>Malvoideae</taxon>
        <taxon>Gossypium</taxon>
    </lineage>
</organism>
<comment type="caution">
    <text evidence="2">The sequence shown here is derived from an EMBL/GenBank/DDBJ whole genome shotgun (WGS) entry which is preliminary data.</text>
</comment>
<dbReference type="InterPro" id="IPR005162">
    <property type="entry name" value="Retrotrans_gag_dom"/>
</dbReference>
<dbReference type="EMBL" id="SMMG02000007">
    <property type="protein sequence ID" value="KAA3466741.1"/>
    <property type="molecule type" value="Genomic_DNA"/>
</dbReference>
<evidence type="ECO:0000313" key="2">
    <source>
        <dbReference type="EMBL" id="KAA3466741.1"/>
    </source>
</evidence>
<dbReference type="Pfam" id="PF03732">
    <property type="entry name" value="Retrotrans_gag"/>
    <property type="match status" value="1"/>
</dbReference>
<proteinExistence type="predicted"/>
<evidence type="ECO:0000313" key="3">
    <source>
        <dbReference type="Proteomes" id="UP000325315"/>
    </source>
</evidence>
<protein>
    <submittedName>
        <fullName evidence="2">Gag-Pol polyprotein</fullName>
    </submittedName>
</protein>
<accession>A0A5B6VCK3</accession>
<sequence length="153" mass="18091">MYPNLLNKPPVDKIRKYGDEEFRATDDDDAEKVEFWLETTIRVFEEMSLTPEENLKQGRMSVMEYEREFVRLSQYARECVSTEAIMCKRFEYGFNEDICLLVEILEIKEFVVFVDRACKAEALGQDKKKAESEAKDVRKIFQSRSFQPVAEKF</sequence>